<name>A0ABQ6P974_9SPHN</name>
<evidence type="ECO:0000256" key="4">
    <source>
        <dbReference type="ARBA" id="ARBA00022452"/>
    </source>
</evidence>
<sequence>MTGVLASMRWVWSWVGLVALALPAPAFAQYRLNVREADVRAFIADAAEVTGRTFIVDARVTGKVSVASERVLSASEYFEVFLATLRANGLVAVPTGNGAFRIQPMEGAATQPTARGISARNQMVTEVIRLRVIDVAQALEALRPLVGKDGALTANRTGNSLVVVDYADNVARLRALARQLDQDRASFLTIDLAHLGAREMATALGQLIASGEGGRAMATVVPVESANAVALRGEPTVLAGLAQIARRLDAQAGGTGAGGAIRVLWLEHADAALLVPVLERLAGGSGGEASAGSAAPVSLGGVNGGGLAGTSMVGSAGTGGMAGPGMGAGPFGNPALSNPALSNPSGGTTGSLGSGPIRLDGGRGSVTITRYPGANAVIIAGPADEQRRLADLVRALDRPQRQVLVEAIVVEVSDDVARRLGVQMMIGGKNQPFAVTSFSNGAANILDLAGGLYADRLDQTTTVINGSTVTTSTNSTLGDSLRSNAAQAALAARGGIAGWATALGGTGFFGALIDAIHSDSNSNVLSTPHIVTNDNVPASILFGKEIPVATGEALSGSLAGAFRTIQRQNVGIELDVTPQINGGSAGFDGGEGDAGAVRLDLRQQVSSVAGPVSSTNGELVVNKREIRTTVTVGDGEIVALGGLLDDAERRTLEKIPVLGDMPVLGELFRSRSKTHVKTNLMVFIRPTILRGGLDRAALTARRMASVRGAQVRFAPGRDPSIDELVADYLGPAHADLAHAGSPAPGDVLIAPPSAASPVPLAPGLAPGLAPPLPEEKRP</sequence>
<dbReference type="Pfam" id="PF21305">
    <property type="entry name" value="type_II_gspD_N0"/>
    <property type="match status" value="1"/>
</dbReference>
<evidence type="ECO:0000256" key="1">
    <source>
        <dbReference type="ARBA" id="ARBA00004442"/>
    </source>
</evidence>
<evidence type="ECO:0000256" key="3">
    <source>
        <dbReference type="ARBA" id="ARBA00022448"/>
    </source>
</evidence>
<dbReference type="InterPro" id="IPR049371">
    <property type="entry name" value="GspD-like_N0"/>
</dbReference>
<feature type="domain" description="GspD-like N0" evidence="14">
    <location>
        <begin position="32"/>
        <end position="102"/>
    </location>
</feature>
<proteinExistence type="inferred from homology"/>
<keyword evidence="7" id="KW-0653">Protein transport</keyword>
<dbReference type="InterPro" id="IPR013356">
    <property type="entry name" value="T2SS_GspD"/>
</dbReference>
<feature type="domain" description="Type II/III secretion system secretin-like" evidence="12">
    <location>
        <begin position="516"/>
        <end position="690"/>
    </location>
</feature>
<comment type="subcellular location">
    <subcellularLocation>
        <location evidence="1 10">Cell outer membrane</location>
    </subcellularLocation>
</comment>
<accession>A0ABQ6P974</accession>
<feature type="region of interest" description="Disordered" evidence="11">
    <location>
        <begin position="759"/>
        <end position="778"/>
    </location>
</feature>
<reference evidence="15 16" key="1">
    <citation type="submission" date="2023-06" db="EMBL/GenBank/DDBJ databases">
        <title>Draft genome sequence of Novosphingobium sp. strain IK01.</title>
        <authorList>
            <person name="Hatamoto M."/>
            <person name="Ikarashi T."/>
            <person name="Yamaguchi T."/>
        </authorList>
    </citation>
    <scope>NUCLEOTIDE SEQUENCE [LARGE SCALE GENOMIC DNA]</scope>
    <source>
        <strain evidence="15 16">IK01</strain>
    </source>
</reference>
<dbReference type="Proteomes" id="UP001187221">
    <property type="component" value="Unassembled WGS sequence"/>
</dbReference>
<evidence type="ECO:0000256" key="2">
    <source>
        <dbReference type="ARBA" id="ARBA00006980"/>
    </source>
</evidence>
<dbReference type="NCBIfam" id="TIGR02517">
    <property type="entry name" value="type_II_gspD"/>
    <property type="match status" value="1"/>
</dbReference>
<keyword evidence="16" id="KW-1185">Reference proteome</keyword>
<comment type="caution">
    <text evidence="15">The sequence shown here is derived from an EMBL/GenBank/DDBJ whole genome shotgun (WGS) entry which is preliminary data.</text>
</comment>
<feature type="domain" description="NolW-like" evidence="13">
    <location>
        <begin position="262"/>
        <end position="402"/>
    </location>
</feature>
<evidence type="ECO:0000256" key="6">
    <source>
        <dbReference type="ARBA" id="ARBA00022729"/>
    </source>
</evidence>
<keyword evidence="6" id="KW-0732">Signal</keyword>
<evidence type="ECO:0000259" key="14">
    <source>
        <dbReference type="Pfam" id="PF21305"/>
    </source>
</evidence>
<evidence type="ECO:0000259" key="13">
    <source>
        <dbReference type="Pfam" id="PF03958"/>
    </source>
</evidence>
<dbReference type="PRINTS" id="PR00811">
    <property type="entry name" value="BCTERIALGSPD"/>
</dbReference>
<dbReference type="PANTHER" id="PTHR30332:SF24">
    <property type="entry name" value="SECRETIN GSPD-RELATED"/>
    <property type="match status" value="1"/>
</dbReference>
<dbReference type="RefSeq" id="WP_317974444.1">
    <property type="nucleotide sequence ID" value="NZ_BTFW01000001.1"/>
</dbReference>
<keyword evidence="4" id="KW-1134">Transmembrane beta strand</keyword>
<gene>
    <name evidence="15" type="primary">gspD</name>
    <name evidence="15" type="ORF">NUTIK01_14480</name>
</gene>
<keyword evidence="5" id="KW-0812">Transmembrane</keyword>
<feature type="domain" description="NolW-like" evidence="13">
    <location>
        <begin position="125"/>
        <end position="185"/>
    </location>
</feature>
<evidence type="ECO:0000256" key="10">
    <source>
        <dbReference type="RuleBase" id="RU004004"/>
    </source>
</evidence>
<dbReference type="PANTHER" id="PTHR30332">
    <property type="entry name" value="PROBABLE GENERAL SECRETION PATHWAY PROTEIN D"/>
    <property type="match status" value="1"/>
</dbReference>
<dbReference type="Pfam" id="PF00263">
    <property type="entry name" value="Secretin"/>
    <property type="match status" value="1"/>
</dbReference>
<evidence type="ECO:0000256" key="9">
    <source>
        <dbReference type="ARBA" id="ARBA00023237"/>
    </source>
</evidence>
<keyword evidence="9" id="KW-0998">Cell outer membrane</keyword>
<evidence type="ECO:0000256" key="7">
    <source>
        <dbReference type="ARBA" id="ARBA00022927"/>
    </source>
</evidence>
<dbReference type="InterPro" id="IPR001775">
    <property type="entry name" value="GspD/PilQ"/>
</dbReference>
<dbReference type="EMBL" id="BTFW01000001">
    <property type="protein sequence ID" value="GMM60671.1"/>
    <property type="molecule type" value="Genomic_DNA"/>
</dbReference>
<keyword evidence="3 10" id="KW-0813">Transport</keyword>
<comment type="similarity">
    <text evidence="2">Belongs to the bacterial secretin family. GSP D subfamily.</text>
</comment>
<evidence type="ECO:0000256" key="8">
    <source>
        <dbReference type="ARBA" id="ARBA00023136"/>
    </source>
</evidence>
<evidence type="ECO:0000313" key="15">
    <source>
        <dbReference type="EMBL" id="GMM60671.1"/>
    </source>
</evidence>
<feature type="region of interest" description="Disordered" evidence="11">
    <location>
        <begin position="339"/>
        <end position="359"/>
    </location>
</feature>
<protein>
    <submittedName>
        <fullName evidence="15">Type II secretion system secretin GspD</fullName>
    </submittedName>
</protein>
<dbReference type="InterPro" id="IPR005644">
    <property type="entry name" value="NolW-like"/>
</dbReference>
<organism evidence="15 16">
    <name type="scientific">Novosphingobium pituita</name>
    <dbReference type="NCBI Taxonomy" id="3056842"/>
    <lineage>
        <taxon>Bacteria</taxon>
        <taxon>Pseudomonadati</taxon>
        <taxon>Pseudomonadota</taxon>
        <taxon>Alphaproteobacteria</taxon>
        <taxon>Sphingomonadales</taxon>
        <taxon>Sphingomonadaceae</taxon>
        <taxon>Novosphingobium</taxon>
    </lineage>
</organism>
<dbReference type="Pfam" id="PF03958">
    <property type="entry name" value="Secretin_N"/>
    <property type="match status" value="2"/>
</dbReference>
<dbReference type="InterPro" id="IPR050810">
    <property type="entry name" value="Bact_Secretion_Sys_Channel"/>
</dbReference>
<dbReference type="InterPro" id="IPR004846">
    <property type="entry name" value="T2SS/T3SS_dom"/>
</dbReference>
<dbReference type="Gene3D" id="3.30.1370.120">
    <property type="match status" value="3"/>
</dbReference>
<keyword evidence="8" id="KW-0472">Membrane</keyword>
<evidence type="ECO:0000259" key="12">
    <source>
        <dbReference type="Pfam" id="PF00263"/>
    </source>
</evidence>
<evidence type="ECO:0000313" key="16">
    <source>
        <dbReference type="Proteomes" id="UP001187221"/>
    </source>
</evidence>
<evidence type="ECO:0000256" key="5">
    <source>
        <dbReference type="ARBA" id="ARBA00022692"/>
    </source>
</evidence>
<dbReference type="InterPro" id="IPR038591">
    <property type="entry name" value="NolW-like_sf"/>
</dbReference>
<evidence type="ECO:0000256" key="11">
    <source>
        <dbReference type="SAM" id="MobiDB-lite"/>
    </source>
</evidence>